<dbReference type="GO" id="GO:0007409">
    <property type="term" value="P:axonogenesis"/>
    <property type="evidence" value="ECO:0007669"/>
    <property type="project" value="TreeGrafter"/>
</dbReference>
<proteinExistence type="predicted"/>
<feature type="region of interest" description="Disordered" evidence="1">
    <location>
        <begin position="438"/>
        <end position="460"/>
    </location>
</feature>
<dbReference type="GO" id="GO:0005829">
    <property type="term" value="C:cytosol"/>
    <property type="evidence" value="ECO:0007669"/>
    <property type="project" value="TreeGrafter"/>
</dbReference>
<feature type="compositionally biased region" description="Low complexity" evidence="1">
    <location>
        <begin position="529"/>
        <end position="541"/>
    </location>
</feature>
<evidence type="ECO:0008006" key="4">
    <source>
        <dbReference type="Google" id="ProtNLM"/>
    </source>
</evidence>
<sequence>MKEKGKVKSTNKKESKPSEDKLGTATAGVAACMAAAAGIAEALESERSLMSSPEDLTKDFEELKEHKAVPDEKKKDGDLPVIMCHDETASPKKSPEADEHAESLDEGITTTEPEGESGGTPDEPESKGKISGDANEKFEDEGTGLEESSEAGDYEEKGESDQDDEREYLVGRKGTQYSGSYGEGKGNGNEAPRSPVASVRNERLPAGAEKPTADDVSPSLHAEVGSPQSTEVDDSLSVSVVQTPTTFQETEMSPSRDECPRPMSISPDYSPKTAKSNTPQQEPRSPEQATMSVEFGQESPDHSLALDFSKQSPEHPALGGNFHVAENGPTEVDCSPPGTAGSAFSRGSVPMAEKPMLFKEADSTNAASVSPSDGSTPSVNTPSQTASPVKADPLVKATAPREMSPGASLLSESSQNIESLRYTKSSQIEYSSYQRLTEGTQRSAAVSGVPSDSKTCLSPQSRSNVDLCLVSSCEYRHPKTELSPSFINPNPLEYFANEANALEEERPLAKSGGRPPPSGGKQHMKQCEETPATSTSESAPSQTDSDVPPGTEECPSITADANIDSDDDSETLPTDRTITHRHVDPPPAPMRDSTPSPPRPDVCMVDPEAAPVTESLENTPKKEARAKKCNRVRQWYSSRGGSVPNCPPVYLDLVYIPNHCNAKNVDAEFFKCVRSSYYVVSGNDLAAEEPSRAVLDSLLEGKSKWGNNMQVTLIPTHDSEVMREWYQETHEKQQNLNITVLASSSTVVMQDECFPACKIEL</sequence>
<feature type="compositionally biased region" description="Pro residues" evidence="1">
    <location>
        <begin position="585"/>
        <end position="600"/>
    </location>
</feature>
<feature type="compositionally biased region" description="Basic and acidic residues" evidence="1">
    <location>
        <begin position="1"/>
        <end position="22"/>
    </location>
</feature>
<dbReference type="InterPro" id="IPR026074">
    <property type="entry name" value="MAP1"/>
</dbReference>
<dbReference type="GO" id="GO:0016358">
    <property type="term" value="P:dendrite development"/>
    <property type="evidence" value="ECO:0007669"/>
    <property type="project" value="TreeGrafter"/>
</dbReference>
<dbReference type="GO" id="GO:0008017">
    <property type="term" value="F:microtubule binding"/>
    <property type="evidence" value="ECO:0007669"/>
    <property type="project" value="InterPro"/>
</dbReference>
<dbReference type="PANTHER" id="PTHR13843">
    <property type="entry name" value="MICROTUBULE-ASSOCIATED PROTEIN"/>
    <property type="match status" value="1"/>
</dbReference>
<dbReference type="AlphaFoldDB" id="A0A9D3M5Z8"/>
<keyword evidence="3" id="KW-1185">Reference proteome</keyword>
<feature type="compositionally biased region" description="Basic and acidic residues" evidence="1">
    <location>
        <begin position="124"/>
        <end position="137"/>
    </location>
</feature>
<dbReference type="GO" id="GO:0043025">
    <property type="term" value="C:neuronal cell body"/>
    <property type="evidence" value="ECO:0007669"/>
    <property type="project" value="TreeGrafter"/>
</dbReference>
<dbReference type="GO" id="GO:0003779">
    <property type="term" value="F:actin binding"/>
    <property type="evidence" value="ECO:0007669"/>
    <property type="project" value="TreeGrafter"/>
</dbReference>
<dbReference type="GO" id="GO:0031114">
    <property type="term" value="P:regulation of microtubule depolymerization"/>
    <property type="evidence" value="ECO:0007669"/>
    <property type="project" value="TreeGrafter"/>
</dbReference>
<dbReference type="PANTHER" id="PTHR13843:SF5">
    <property type="entry name" value="MICROTUBULE-ASSOCIATED PROTEIN 1B"/>
    <property type="match status" value="1"/>
</dbReference>
<dbReference type="GO" id="GO:0005875">
    <property type="term" value="C:microtubule associated complex"/>
    <property type="evidence" value="ECO:0007669"/>
    <property type="project" value="TreeGrafter"/>
</dbReference>
<reference evidence="2" key="1">
    <citation type="submission" date="2021-01" db="EMBL/GenBank/DDBJ databases">
        <title>A chromosome-scale assembly of European eel, Anguilla anguilla.</title>
        <authorList>
            <person name="Henkel C."/>
            <person name="Jong-Raadsen S.A."/>
            <person name="Dufour S."/>
            <person name="Weltzien F.-A."/>
            <person name="Palstra A.P."/>
            <person name="Pelster B."/>
            <person name="Spaink H.P."/>
            <person name="Van Den Thillart G.E."/>
            <person name="Jansen H."/>
            <person name="Zahm M."/>
            <person name="Klopp C."/>
            <person name="Cedric C."/>
            <person name="Louis A."/>
            <person name="Berthelot C."/>
            <person name="Parey E."/>
            <person name="Roest Crollius H."/>
            <person name="Montfort J."/>
            <person name="Robinson-Rechavi M."/>
            <person name="Bucao C."/>
            <person name="Bouchez O."/>
            <person name="Gislard M."/>
            <person name="Lluch J."/>
            <person name="Milhes M."/>
            <person name="Lampietro C."/>
            <person name="Lopez Roques C."/>
            <person name="Donnadieu C."/>
            <person name="Braasch I."/>
            <person name="Desvignes T."/>
            <person name="Postlethwait J."/>
            <person name="Bobe J."/>
            <person name="Guiguen Y."/>
            <person name="Dirks R."/>
        </authorList>
    </citation>
    <scope>NUCLEOTIDE SEQUENCE</scope>
    <source>
        <strain evidence="2">Tag_6206</strain>
        <tissue evidence="2">Liver</tissue>
    </source>
</reference>
<name>A0A9D3M5Z8_ANGAN</name>
<evidence type="ECO:0000313" key="2">
    <source>
        <dbReference type="EMBL" id="KAG5841383.1"/>
    </source>
</evidence>
<dbReference type="GO" id="GO:0030425">
    <property type="term" value="C:dendrite"/>
    <property type="evidence" value="ECO:0007669"/>
    <property type="project" value="TreeGrafter"/>
</dbReference>
<dbReference type="GO" id="GO:0000226">
    <property type="term" value="P:microtubule cytoskeleton organization"/>
    <property type="evidence" value="ECO:0007669"/>
    <property type="project" value="InterPro"/>
</dbReference>
<organism evidence="2 3">
    <name type="scientific">Anguilla anguilla</name>
    <name type="common">European freshwater eel</name>
    <name type="synonym">Muraena anguilla</name>
    <dbReference type="NCBI Taxonomy" id="7936"/>
    <lineage>
        <taxon>Eukaryota</taxon>
        <taxon>Metazoa</taxon>
        <taxon>Chordata</taxon>
        <taxon>Craniata</taxon>
        <taxon>Vertebrata</taxon>
        <taxon>Euteleostomi</taxon>
        <taxon>Actinopterygii</taxon>
        <taxon>Neopterygii</taxon>
        <taxon>Teleostei</taxon>
        <taxon>Anguilliformes</taxon>
        <taxon>Anguillidae</taxon>
        <taxon>Anguilla</taxon>
    </lineage>
</organism>
<evidence type="ECO:0000256" key="1">
    <source>
        <dbReference type="SAM" id="MobiDB-lite"/>
    </source>
</evidence>
<dbReference type="Proteomes" id="UP001044222">
    <property type="component" value="Chromosome 10"/>
</dbReference>
<gene>
    <name evidence="2" type="ORF">ANANG_G00198930</name>
</gene>
<feature type="compositionally biased region" description="Polar residues" evidence="1">
    <location>
        <begin position="273"/>
        <end position="291"/>
    </location>
</feature>
<feature type="compositionally biased region" description="Acidic residues" evidence="1">
    <location>
        <begin position="138"/>
        <end position="153"/>
    </location>
</feature>
<feature type="compositionally biased region" description="Polar residues" evidence="1">
    <location>
        <begin position="226"/>
        <end position="253"/>
    </location>
</feature>
<feature type="region of interest" description="Disordered" evidence="1">
    <location>
        <begin position="45"/>
        <end position="416"/>
    </location>
</feature>
<feature type="region of interest" description="Disordered" evidence="1">
    <location>
        <begin position="1"/>
        <end position="24"/>
    </location>
</feature>
<feature type="compositionally biased region" description="Basic and acidic residues" evidence="1">
    <location>
        <begin position="55"/>
        <end position="103"/>
    </location>
</feature>
<evidence type="ECO:0000313" key="3">
    <source>
        <dbReference type="Proteomes" id="UP001044222"/>
    </source>
</evidence>
<protein>
    <recommendedName>
        <fullName evidence="4">Microtubule-associated protein 1B</fullName>
    </recommendedName>
</protein>
<dbReference type="GO" id="GO:0005874">
    <property type="term" value="C:microtubule"/>
    <property type="evidence" value="ECO:0007669"/>
    <property type="project" value="InterPro"/>
</dbReference>
<dbReference type="PROSITE" id="PS51257">
    <property type="entry name" value="PROKAR_LIPOPROTEIN"/>
    <property type="match status" value="1"/>
</dbReference>
<accession>A0A9D3M5Z8</accession>
<feature type="region of interest" description="Disordered" evidence="1">
    <location>
        <begin position="500"/>
        <end position="601"/>
    </location>
</feature>
<dbReference type="GO" id="GO:0045202">
    <property type="term" value="C:synapse"/>
    <property type="evidence" value="ECO:0007669"/>
    <property type="project" value="TreeGrafter"/>
</dbReference>
<feature type="compositionally biased region" description="Polar residues" evidence="1">
    <location>
        <begin position="363"/>
        <end position="387"/>
    </location>
</feature>
<comment type="caution">
    <text evidence="2">The sequence shown here is derived from an EMBL/GenBank/DDBJ whole genome shotgun (WGS) entry which is preliminary data.</text>
</comment>
<dbReference type="EMBL" id="JAFIRN010000010">
    <property type="protein sequence ID" value="KAG5841383.1"/>
    <property type="molecule type" value="Genomic_DNA"/>
</dbReference>